<name>A0A5C7BBZ6_9FLAO</name>
<proteinExistence type="predicted"/>
<evidence type="ECO:0000313" key="2">
    <source>
        <dbReference type="EMBL" id="TXE19688.1"/>
    </source>
</evidence>
<gene>
    <name evidence="2" type="ORF">ES692_02760</name>
</gene>
<keyword evidence="3" id="KW-1185">Reference proteome</keyword>
<keyword evidence="1" id="KW-0472">Membrane</keyword>
<dbReference type="EMBL" id="VOSB01000003">
    <property type="protein sequence ID" value="TXE19688.1"/>
    <property type="molecule type" value="Genomic_DNA"/>
</dbReference>
<reference evidence="2 3" key="1">
    <citation type="submission" date="2019-08" db="EMBL/GenBank/DDBJ databases">
        <title>Genome of Psychroserpens burtonensis ACAM 167.</title>
        <authorList>
            <person name="Bowman J.P."/>
        </authorList>
    </citation>
    <scope>NUCLEOTIDE SEQUENCE [LARGE SCALE GENOMIC DNA]</scope>
    <source>
        <strain evidence="2 3">ACAM 167</strain>
    </source>
</reference>
<dbReference type="OrthoDB" id="933657at2"/>
<dbReference type="AlphaFoldDB" id="A0A5C7BBZ6"/>
<dbReference type="RefSeq" id="WP_037052872.1">
    <property type="nucleotide sequence ID" value="NZ_VOSB01000003.1"/>
</dbReference>
<protein>
    <submittedName>
        <fullName evidence="2">Uncharacterized protein</fullName>
    </submittedName>
</protein>
<comment type="caution">
    <text evidence="2">The sequence shown here is derived from an EMBL/GenBank/DDBJ whole genome shotgun (WGS) entry which is preliminary data.</text>
</comment>
<dbReference type="STRING" id="1123037.GCA_000425305_00916"/>
<accession>A0A5C7BBZ6</accession>
<feature type="transmembrane region" description="Helical" evidence="1">
    <location>
        <begin position="12"/>
        <end position="35"/>
    </location>
</feature>
<keyword evidence="1" id="KW-1133">Transmembrane helix</keyword>
<dbReference type="Proteomes" id="UP000321938">
    <property type="component" value="Unassembled WGS sequence"/>
</dbReference>
<sequence length="243" mass="28021">MTKKKPTPKKILKIIVGVIIFFTLPTLLLFGFMYFKYNKNLPTGDQGPAADQLATRMLNSLNYDAYKTTDYIEFTFKKRHRFKWSKTENTCEVYWASIKVDLDLANNDRSEVYISDIKYDGVEKKDYIQKAVDLFNNDSFWLVAPYKVFDPGVERRLVNTEDNNEALLVTYINGGSTPGDSYLWHFDETGKPKSYQMWADILPIDGLEASWSDWITTDTGAELPTFHKLLVFGLEIEGVKTTK</sequence>
<organism evidence="2 3">
    <name type="scientific">Psychroserpens burtonensis</name>
    <dbReference type="NCBI Taxonomy" id="49278"/>
    <lineage>
        <taxon>Bacteria</taxon>
        <taxon>Pseudomonadati</taxon>
        <taxon>Bacteroidota</taxon>
        <taxon>Flavobacteriia</taxon>
        <taxon>Flavobacteriales</taxon>
        <taxon>Flavobacteriaceae</taxon>
        <taxon>Psychroserpens</taxon>
    </lineage>
</organism>
<keyword evidence="1" id="KW-0812">Transmembrane</keyword>
<evidence type="ECO:0000313" key="3">
    <source>
        <dbReference type="Proteomes" id="UP000321938"/>
    </source>
</evidence>
<evidence type="ECO:0000256" key="1">
    <source>
        <dbReference type="SAM" id="Phobius"/>
    </source>
</evidence>